<reference evidence="2 3" key="2">
    <citation type="journal article" date="2015" name="Eukaryot. Cell">
        <title>Asexual propagation of a virulent clone complex in a human and feline outbreak of sporotrichosis.</title>
        <authorList>
            <person name="Teixeira Mde M."/>
            <person name="Rodrigues A.M."/>
            <person name="Tsui C.K."/>
            <person name="de Almeida L.G."/>
            <person name="Van Diepeningen A.D."/>
            <person name="van den Ende B.G."/>
            <person name="Fernandes G.F."/>
            <person name="Kano R."/>
            <person name="Hamelin R.C."/>
            <person name="Lopes-Bezerra L.M."/>
            <person name="Vasconcelos A.T."/>
            <person name="de Hoog S."/>
            <person name="de Camargo Z.P."/>
            <person name="Felipe M.S."/>
        </authorList>
    </citation>
    <scope>NUCLEOTIDE SEQUENCE [LARGE SCALE GENOMIC DNA]</scope>
    <source>
        <strain evidence="2 3">1099-18</strain>
    </source>
</reference>
<dbReference type="PANTHER" id="PTHR21310:SF15">
    <property type="entry name" value="AMINOGLYCOSIDE PHOSPHOTRANSFERASE DOMAIN-CONTAINING PROTEIN"/>
    <property type="match status" value="1"/>
</dbReference>
<dbReference type="EMBL" id="AXCR01000005">
    <property type="protein sequence ID" value="KJR87607.1"/>
    <property type="molecule type" value="Genomic_DNA"/>
</dbReference>
<sequence length="398" mass="43740">MAYSDDYQWPYNNFLYQVKLAKPASTSIFPGTQPGTSKAPPEGVSVLVLKLSNLRASGMNNTNRVENDIAVQSLVRQSMVQAKIASLVPAIYAWAPATSTDANADESCYGWTMSELMRGIDLDLEFASLKFTDKVIVLGQIAAAFSAIQAARLPEGVTGFGGLTFNSSGEIVSGEAAFLKSSPQDSYTGWKQAKIMMELQEAAKSSLAQGWKCNGVGARVDQFLSTGGLEKLLSGVDINHRILIHGDLTLNNMLFDKETKKITAILDYDWSFVSNPFDEFNSLLYDIGCNITHPDTAFNKAKLSGDFTKPLDKLDEDSKETWEMAKTWNAAMAKHGVVTPREIKGVEKIHAVLRLQSLICPYPLCSESALEKMDDAQKAELRAKAETDLLRWLNEHGF</sequence>
<dbReference type="Pfam" id="PF01636">
    <property type="entry name" value="APH"/>
    <property type="match status" value="1"/>
</dbReference>
<dbReference type="AlphaFoldDB" id="A0A0F2MD91"/>
<dbReference type="SUPFAM" id="SSF56112">
    <property type="entry name" value="Protein kinase-like (PK-like)"/>
    <property type="match status" value="1"/>
</dbReference>
<dbReference type="InterPro" id="IPR051678">
    <property type="entry name" value="AGP_Transferase"/>
</dbReference>
<gene>
    <name evidence="2" type="ORF">SPSK_01776</name>
</gene>
<comment type="caution">
    <text evidence="2">The sequence shown here is derived from an EMBL/GenBank/DDBJ whole genome shotgun (WGS) entry which is preliminary data.</text>
</comment>
<accession>A0A0F2MD91</accession>
<organism evidence="2 3">
    <name type="scientific">Sporothrix schenckii 1099-18</name>
    <dbReference type="NCBI Taxonomy" id="1397361"/>
    <lineage>
        <taxon>Eukaryota</taxon>
        <taxon>Fungi</taxon>
        <taxon>Dikarya</taxon>
        <taxon>Ascomycota</taxon>
        <taxon>Pezizomycotina</taxon>
        <taxon>Sordariomycetes</taxon>
        <taxon>Sordariomycetidae</taxon>
        <taxon>Ophiostomatales</taxon>
        <taxon>Ophiostomataceae</taxon>
        <taxon>Sporothrix</taxon>
    </lineage>
</organism>
<dbReference type="OrthoDB" id="2831558at2759"/>
<dbReference type="RefSeq" id="XP_016590283.1">
    <property type="nucleotide sequence ID" value="XM_016728680.1"/>
</dbReference>
<evidence type="ECO:0000313" key="3">
    <source>
        <dbReference type="Proteomes" id="UP000033710"/>
    </source>
</evidence>
<dbReference type="InterPro" id="IPR002575">
    <property type="entry name" value="Aminoglycoside_PTrfase"/>
</dbReference>
<proteinExistence type="predicted"/>
<dbReference type="Gene3D" id="3.90.1200.10">
    <property type="match status" value="1"/>
</dbReference>
<dbReference type="KEGG" id="ssck:SPSK_01776"/>
<dbReference type="VEuPathDB" id="FungiDB:SPSK_01776"/>
<name>A0A0F2MD91_SPOSC</name>
<dbReference type="InterPro" id="IPR011009">
    <property type="entry name" value="Kinase-like_dom_sf"/>
</dbReference>
<dbReference type="Proteomes" id="UP000033710">
    <property type="component" value="Unassembled WGS sequence"/>
</dbReference>
<evidence type="ECO:0000259" key="1">
    <source>
        <dbReference type="Pfam" id="PF01636"/>
    </source>
</evidence>
<protein>
    <recommendedName>
        <fullName evidence="1">Aminoglycoside phosphotransferase domain-containing protein</fullName>
    </recommendedName>
</protein>
<reference evidence="2 3" key="1">
    <citation type="journal article" date="2014" name="BMC Genomics">
        <title>Comparative genomics of the major fungal agents of human and animal Sporotrichosis: Sporothrix schenckii and Sporothrix brasiliensis.</title>
        <authorList>
            <person name="Teixeira M.M."/>
            <person name="de Almeida L.G."/>
            <person name="Kubitschek-Barreira P."/>
            <person name="Alves F.L."/>
            <person name="Kioshima E.S."/>
            <person name="Abadio A.K."/>
            <person name="Fernandes L."/>
            <person name="Derengowski L.S."/>
            <person name="Ferreira K.S."/>
            <person name="Souza R.C."/>
            <person name="Ruiz J.C."/>
            <person name="de Andrade N.C."/>
            <person name="Paes H.C."/>
            <person name="Nicola A.M."/>
            <person name="Albuquerque P."/>
            <person name="Gerber A.L."/>
            <person name="Martins V.P."/>
            <person name="Peconick L.D."/>
            <person name="Neto A.V."/>
            <person name="Chaucanez C.B."/>
            <person name="Silva P.A."/>
            <person name="Cunha O.L."/>
            <person name="de Oliveira F.F."/>
            <person name="dos Santos T.C."/>
            <person name="Barros A.L."/>
            <person name="Soares M.A."/>
            <person name="de Oliveira L.M."/>
            <person name="Marini M.M."/>
            <person name="Villalobos-Duno H."/>
            <person name="Cunha M.M."/>
            <person name="de Hoog S."/>
            <person name="da Silveira J.F."/>
            <person name="Henrissat B."/>
            <person name="Nino-Vega G.A."/>
            <person name="Cisalpino P.S."/>
            <person name="Mora-Montes H.M."/>
            <person name="Almeida S.R."/>
            <person name="Stajich J.E."/>
            <person name="Lopes-Bezerra L.M."/>
            <person name="Vasconcelos A.T."/>
            <person name="Felipe M.S."/>
        </authorList>
    </citation>
    <scope>NUCLEOTIDE SEQUENCE [LARGE SCALE GENOMIC DNA]</scope>
    <source>
        <strain evidence="2 3">1099-18</strain>
    </source>
</reference>
<evidence type="ECO:0000313" key="2">
    <source>
        <dbReference type="EMBL" id="KJR87607.1"/>
    </source>
</evidence>
<feature type="domain" description="Aminoglycoside phosphotransferase" evidence="1">
    <location>
        <begin position="239"/>
        <end position="290"/>
    </location>
</feature>
<dbReference type="GeneID" id="27663957"/>
<dbReference type="PANTHER" id="PTHR21310">
    <property type="entry name" value="AMINOGLYCOSIDE PHOSPHOTRANSFERASE-RELATED-RELATED"/>
    <property type="match status" value="1"/>
</dbReference>